<proteinExistence type="predicted"/>
<accession>A0A645DZG1</accession>
<comment type="caution">
    <text evidence="1">The sequence shown here is derived from an EMBL/GenBank/DDBJ whole genome shotgun (WGS) entry which is preliminary data.</text>
</comment>
<dbReference type="EMBL" id="VSSQ01041288">
    <property type="protein sequence ID" value="MPM94691.1"/>
    <property type="molecule type" value="Genomic_DNA"/>
</dbReference>
<name>A0A645DZG1_9ZZZZ</name>
<gene>
    <name evidence="1" type="ORF">SDC9_141839</name>
</gene>
<sequence length="120" mass="13051">MVDGWVLYDKAELLIEALAVDLGMDIDVSFDQRKGTAHQKFSKSLATAGGEYGDAFKLGAFLGATDAQRSHRLIAKHEEEVTTTAIFAVEVDRLAHPLLLYEDRAANLLAECKVGLVGCK</sequence>
<evidence type="ECO:0000313" key="1">
    <source>
        <dbReference type="EMBL" id="MPM94691.1"/>
    </source>
</evidence>
<organism evidence="1">
    <name type="scientific">bioreactor metagenome</name>
    <dbReference type="NCBI Taxonomy" id="1076179"/>
    <lineage>
        <taxon>unclassified sequences</taxon>
        <taxon>metagenomes</taxon>
        <taxon>ecological metagenomes</taxon>
    </lineage>
</organism>
<dbReference type="AlphaFoldDB" id="A0A645DZG1"/>
<reference evidence="1" key="1">
    <citation type="submission" date="2019-08" db="EMBL/GenBank/DDBJ databases">
        <authorList>
            <person name="Kucharzyk K."/>
            <person name="Murdoch R.W."/>
            <person name="Higgins S."/>
            <person name="Loffler F."/>
        </authorList>
    </citation>
    <scope>NUCLEOTIDE SEQUENCE</scope>
</reference>
<protein>
    <submittedName>
        <fullName evidence="1">Uncharacterized protein</fullName>
    </submittedName>
</protein>